<dbReference type="Proteomes" id="UP000721954">
    <property type="component" value="Unassembled WGS sequence"/>
</dbReference>
<comment type="caution">
    <text evidence="3">The sequence shown here is derived from an EMBL/GenBank/DDBJ whole genome shotgun (WGS) entry which is preliminary data.</text>
</comment>
<evidence type="ECO:0000313" key="3">
    <source>
        <dbReference type="EMBL" id="MBO8200835.1"/>
    </source>
</evidence>
<evidence type="ECO:0000256" key="1">
    <source>
        <dbReference type="SAM" id="MobiDB-lite"/>
    </source>
</evidence>
<dbReference type="InterPro" id="IPR001932">
    <property type="entry name" value="PPM-type_phosphatase-like_dom"/>
</dbReference>
<dbReference type="RefSeq" id="WP_209212577.1">
    <property type="nucleotide sequence ID" value="NZ_JAFFZM010000013.1"/>
</dbReference>
<keyword evidence="4" id="KW-1185">Reference proteome</keyword>
<feature type="region of interest" description="Disordered" evidence="1">
    <location>
        <begin position="22"/>
        <end position="66"/>
    </location>
</feature>
<dbReference type="InterPro" id="IPR036457">
    <property type="entry name" value="PPM-type-like_dom_sf"/>
</dbReference>
<evidence type="ECO:0000313" key="4">
    <source>
        <dbReference type="Proteomes" id="UP000721954"/>
    </source>
</evidence>
<dbReference type="Pfam" id="PF07228">
    <property type="entry name" value="SpoIIE"/>
    <property type="match status" value="1"/>
</dbReference>
<sequence length="66" mass="6885">MLPAHEARLQRGDRVLLCTDGVTEGRKPSGERSAVNASATSVCGPSPRTRSRPILAAGPDPLFVSA</sequence>
<dbReference type="GeneID" id="96264102"/>
<gene>
    <name evidence="3" type="ORF">JW613_21345</name>
</gene>
<protein>
    <submittedName>
        <fullName evidence="3">SpoIIE family protein phosphatase</fullName>
    </submittedName>
</protein>
<name>A0ABS3XZJ4_9ACTN</name>
<accession>A0ABS3XZJ4</accession>
<dbReference type="EMBL" id="JAFFZM010000013">
    <property type="protein sequence ID" value="MBO8200835.1"/>
    <property type="molecule type" value="Genomic_DNA"/>
</dbReference>
<proteinExistence type="predicted"/>
<dbReference type="Gene3D" id="3.60.40.10">
    <property type="entry name" value="PPM-type phosphatase domain"/>
    <property type="match status" value="1"/>
</dbReference>
<evidence type="ECO:0000259" key="2">
    <source>
        <dbReference type="Pfam" id="PF07228"/>
    </source>
</evidence>
<feature type="domain" description="PPM-type phosphatase" evidence="2">
    <location>
        <begin position="3"/>
        <end position="33"/>
    </location>
</feature>
<reference evidence="3 4" key="1">
    <citation type="submission" date="2021-02" db="EMBL/GenBank/DDBJ databases">
        <title>Streptomyces spirodelae sp. nov., isolated from duckweed.</title>
        <authorList>
            <person name="Saimee Y."/>
            <person name="Duangmal K."/>
        </authorList>
    </citation>
    <scope>NUCLEOTIDE SEQUENCE [LARGE SCALE GENOMIC DNA]</scope>
    <source>
        <strain evidence="3 4">DSM 42105</strain>
    </source>
</reference>
<organism evidence="3 4">
    <name type="scientific">Streptomyces smyrnaeus</name>
    <dbReference type="NCBI Taxonomy" id="1387713"/>
    <lineage>
        <taxon>Bacteria</taxon>
        <taxon>Bacillati</taxon>
        <taxon>Actinomycetota</taxon>
        <taxon>Actinomycetes</taxon>
        <taxon>Kitasatosporales</taxon>
        <taxon>Streptomycetaceae</taxon>
        <taxon>Streptomyces</taxon>
    </lineage>
</organism>